<proteinExistence type="predicted"/>
<dbReference type="AlphaFoldDB" id="A0AA39M6Q7"/>
<protein>
    <submittedName>
        <fullName evidence="3">Uncharacterized protein</fullName>
    </submittedName>
</protein>
<dbReference type="EMBL" id="JAUCMV010000001">
    <property type="protein sequence ID" value="KAK0422555.1"/>
    <property type="molecule type" value="Genomic_DNA"/>
</dbReference>
<dbReference type="Proteomes" id="UP001175271">
    <property type="component" value="Unassembled WGS sequence"/>
</dbReference>
<sequence length="212" mass="23548">MESSLCVPHAVLIPVVTLWTVLIVMVIGLVIVTLVISRKHLRLLERVADESTFKPFNTMSASYSMGYSPFRSRRSHLGYPPSSRRVSPRINPGNVTWPSSTACDGSAMLNSSFESPRSRFTGKTPKTPRSLRLPLSFGALKAEDEHEPVNMNETPTRSIVIDEQSTPTPTKKNLRERGDALLMMGGYAYGSGTPSRRFLQTVIEDRETEFCG</sequence>
<name>A0AA39M6Q7_9BILA</name>
<gene>
    <name evidence="3" type="ORF">QR680_007636</name>
</gene>
<feature type="region of interest" description="Disordered" evidence="1">
    <location>
        <begin position="78"/>
        <end position="97"/>
    </location>
</feature>
<keyword evidence="2" id="KW-0472">Membrane</keyword>
<organism evidence="3 4">
    <name type="scientific">Steinernema hermaphroditum</name>
    <dbReference type="NCBI Taxonomy" id="289476"/>
    <lineage>
        <taxon>Eukaryota</taxon>
        <taxon>Metazoa</taxon>
        <taxon>Ecdysozoa</taxon>
        <taxon>Nematoda</taxon>
        <taxon>Chromadorea</taxon>
        <taxon>Rhabditida</taxon>
        <taxon>Tylenchina</taxon>
        <taxon>Panagrolaimomorpha</taxon>
        <taxon>Strongyloidoidea</taxon>
        <taxon>Steinernematidae</taxon>
        <taxon>Steinernema</taxon>
    </lineage>
</organism>
<evidence type="ECO:0000256" key="1">
    <source>
        <dbReference type="SAM" id="MobiDB-lite"/>
    </source>
</evidence>
<keyword evidence="2" id="KW-0812">Transmembrane</keyword>
<evidence type="ECO:0000313" key="3">
    <source>
        <dbReference type="EMBL" id="KAK0422555.1"/>
    </source>
</evidence>
<comment type="caution">
    <text evidence="3">The sequence shown here is derived from an EMBL/GenBank/DDBJ whole genome shotgun (WGS) entry which is preliminary data.</text>
</comment>
<evidence type="ECO:0000256" key="2">
    <source>
        <dbReference type="SAM" id="Phobius"/>
    </source>
</evidence>
<keyword evidence="2" id="KW-1133">Transmembrane helix</keyword>
<accession>A0AA39M6Q7</accession>
<feature type="transmembrane region" description="Helical" evidence="2">
    <location>
        <begin position="12"/>
        <end position="36"/>
    </location>
</feature>
<reference evidence="3" key="1">
    <citation type="submission" date="2023-06" db="EMBL/GenBank/DDBJ databases">
        <title>Genomic analysis of the entomopathogenic nematode Steinernema hermaphroditum.</title>
        <authorList>
            <person name="Schwarz E.M."/>
            <person name="Heppert J.K."/>
            <person name="Baniya A."/>
            <person name="Schwartz H.T."/>
            <person name="Tan C.-H."/>
            <person name="Antoshechkin I."/>
            <person name="Sternberg P.W."/>
            <person name="Goodrich-Blair H."/>
            <person name="Dillman A.R."/>
        </authorList>
    </citation>
    <scope>NUCLEOTIDE SEQUENCE</scope>
    <source>
        <strain evidence="3">PS9179</strain>
        <tissue evidence="3">Whole animal</tissue>
    </source>
</reference>
<evidence type="ECO:0000313" key="4">
    <source>
        <dbReference type="Proteomes" id="UP001175271"/>
    </source>
</evidence>
<keyword evidence="4" id="KW-1185">Reference proteome</keyword>